<organism evidence="3 4">
    <name type="scientific">Mycena metata</name>
    <dbReference type="NCBI Taxonomy" id="1033252"/>
    <lineage>
        <taxon>Eukaryota</taxon>
        <taxon>Fungi</taxon>
        <taxon>Dikarya</taxon>
        <taxon>Basidiomycota</taxon>
        <taxon>Agaricomycotina</taxon>
        <taxon>Agaricomycetes</taxon>
        <taxon>Agaricomycetidae</taxon>
        <taxon>Agaricales</taxon>
        <taxon>Marasmiineae</taxon>
        <taxon>Mycenaceae</taxon>
        <taxon>Mycena</taxon>
    </lineage>
</organism>
<feature type="region of interest" description="Disordered" evidence="1">
    <location>
        <begin position="1"/>
        <end position="164"/>
    </location>
</feature>
<feature type="region of interest" description="Disordered" evidence="1">
    <location>
        <begin position="371"/>
        <end position="390"/>
    </location>
</feature>
<feature type="domain" description="RNase III" evidence="2">
    <location>
        <begin position="184"/>
        <end position="324"/>
    </location>
</feature>
<feature type="compositionally biased region" description="Basic and acidic residues" evidence="1">
    <location>
        <begin position="371"/>
        <end position="381"/>
    </location>
</feature>
<dbReference type="EMBL" id="JARKIB010000016">
    <property type="protein sequence ID" value="KAJ7770635.1"/>
    <property type="molecule type" value="Genomic_DNA"/>
</dbReference>
<accession>A0AAD7NQB5</accession>
<dbReference type="Proteomes" id="UP001215598">
    <property type="component" value="Unassembled WGS sequence"/>
</dbReference>
<reference evidence="3" key="1">
    <citation type="submission" date="2023-03" db="EMBL/GenBank/DDBJ databases">
        <title>Massive genome expansion in bonnet fungi (Mycena s.s.) driven by repeated elements and novel gene families across ecological guilds.</title>
        <authorList>
            <consortium name="Lawrence Berkeley National Laboratory"/>
            <person name="Harder C.B."/>
            <person name="Miyauchi S."/>
            <person name="Viragh M."/>
            <person name="Kuo A."/>
            <person name="Thoen E."/>
            <person name="Andreopoulos B."/>
            <person name="Lu D."/>
            <person name="Skrede I."/>
            <person name="Drula E."/>
            <person name="Henrissat B."/>
            <person name="Morin E."/>
            <person name="Kohler A."/>
            <person name="Barry K."/>
            <person name="LaButti K."/>
            <person name="Morin E."/>
            <person name="Salamov A."/>
            <person name="Lipzen A."/>
            <person name="Mereny Z."/>
            <person name="Hegedus B."/>
            <person name="Baldrian P."/>
            <person name="Stursova M."/>
            <person name="Weitz H."/>
            <person name="Taylor A."/>
            <person name="Grigoriev I.V."/>
            <person name="Nagy L.G."/>
            <person name="Martin F."/>
            <person name="Kauserud H."/>
        </authorList>
    </citation>
    <scope>NUCLEOTIDE SEQUENCE</scope>
    <source>
        <strain evidence="3">CBHHK182m</strain>
    </source>
</reference>
<dbReference type="InterPro" id="IPR040030">
    <property type="entry name" value="Ribosomal_mL57"/>
</dbReference>
<proteinExistence type="predicted"/>
<dbReference type="InterPro" id="IPR000999">
    <property type="entry name" value="RNase_III_dom"/>
</dbReference>
<name>A0AAD7NQB5_9AGAR</name>
<evidence type="ECO:0000256" key="1">
    <source>
        <dbReference type="SAM" id="MobiDB-lite"/>
    </source>
</evidence>
<protein>
    <submittedName>
        <fullName evidence="3">Ribonuclease-III-like-domain-containing protein</fullName>
    </submittedName>
</protein>
<gene>
    <name evidence="3" type="ORF">B0H16DRAFT_1410919</name>
</gene>
<evidence type="ECO:0000313" key="4">
    <source>
        <dbReference type="Proteomes" id="UP001215598"/>
    </source>
</evidence>
<evidence type="ECO:0000259" key="2">
    <source>
        <dbReference type="Pfam" id="PF14622"/>
    </source>
</evidence>
<evidence type="ECO:0000313" key="3">
    <source>
        <dbReference type="EMBL" id="KAJ7770635.1"/>
    </source>
</evidence>
<dbReference type="Pfam" id="PF14622">
    <property type="entry name" value="Ribonucleas_3_3"/>
    <property type="match status" value="1"/>
</dbReference>
<feature type="compositionally biased region" description="Basic and acidic residues" evidence="1">
    <location>
        <begin position="64"/>
        <end position="126"/>
    </location>
</feature>
<keyword evidence="4" id="KW-1185">Reference proteome</keyword>
<comment type="caution">
    <text evidence="3">The sequence shown here is derived from an EMBL/GenBank/DDBJ whole genome shotgun (WGS) entry which is preliminary data.</text>
</comment>
<dbReference type="PANTHER" id="PTHR28160:SF1">
    <property type="entry name" value="LARGE RIBOSOMAL SUBUNIT PROTEIN ML57"/>
    <property type="match status" value="1"/>
</dbReference>
<dbReference type="GO" id="GO:0005762">
    <property type="term" value="C:mitochondrial large ribosomal subunit"/>
    <property type="evidence" value="ECO:0007669"/>
    <property type="project" value="InterPro"/>
</dbReference>
<sequence>MSRSLSARCLHRTVFSAPPAPAHASARPTPGARQYSYAALKTRSQPRRDYPRRQENPPPYPRVVPHEPGVRLEQDHSRSHSWGLKDRDSPPVEPETLRRLFEDDGDSRERGRRVDGGARERERQTRGEGSSSNVATGERRHVSRSTTEQSRRYGAPPPRRPAKPDEIFTDHLNGLFPPLKFPAELAARILTHASHPAAFHGHNAQFAFIGRRVLESYLLLLLASSPHLKPTHDLQEIVSSVLNTYFLGEHIGSKWGLGRVMRWTPTIAAEMLNDEARVDKTKLLKDVGLYKVQGDAATAVLGAIFQQFGASVAHRVFHTRMLPRLLLPQGGLPVCFHADVHEACARLGGSHGRLVLDSDLPVKELGAVQEEEKRQALEAPKRTSRQTLPH</sequence>
<dbReference type="PANTHER" id="PTHR28160">
    <property type="entry name" value="54S RIBOSOMAL PROTEIN L15, MITOCHONDRIAL"/>
    <property type="match status" value="1"/>
</dbReference>
<dbReference type="GO" id="GO:0032543">
    <property type="term" value="P:mitochondrial translation"/>
    <property type="evidence" value="ECO:0007669"/>
    <property type="project" value="InterPro"/>
</dbReference>
<dbReference type="GO" id="GO:0006396">
    <property type="term" value="P:RNA processing"/>
    <property type="evidence" value="ECO:0007669"/>
    <property type="project" value="InterPro"/>
</dbReference>
<dbReference type="InterPro" id="IPR036389">
    <property type="entry name" value="RNase_III_sf"/>
</dbReference>
<dbReference type="Gene3D" id="1.10.1520.10">
    <property type="entry name" value="Ribonuclease III domain"/>
    <property type="match status" value="1"/>
</dbReference>
<dbReference type="SUPFAM" id="SSF69065">
    <property type="entry name" value="RNase III domain-like"/>
    <property type="match status" value="1"/>
</dbReference>
<dbReference type="GO" id="GO:0003735">
    <property type="term" value="F:structural constituent of ribosome"/>
    <property type="evidence" value="ECO:0007669"/>
    <property type="project" value="InterPro"/>
</dbReference>
<dbReference type="GO" id="GO:0004525">
    <property type="term" value="F:ribonuclease III activity"/>
    <property type="evidence" value="ECO:0007669"/>
    <property type="project" value="InterPro"/>
</dbReference>
<dbReference type="AlphaFoldDB" id="A0AAD7NQB5"/>
<feature type="compositionally biased region" description="Basic and acidic residues" evidence="1">
    <location>
        <begin position="46"/>
        <end position="55"/>
    </location>
</feature>